<feature type="compositionally biased region" description="Polar residues" evidence="7">
    <location>
        <begin position="1"/>
        <end position="14"/>
    </location>
</feature>
<feature type="transmembrane region" description="Helical" evidence="8">
    <location>
        <begin position="296"/>
        <end position="319"/>
    </location>
</feature>
<evidence type="ECO:0000256" key="4">
    <source>
        <dbReference type="ARBA" id="ARBA00022692"/>
    </source>
</evidence>
<accession>A0ABP9CI01</accession>
<evidence type="ECO:0000256" key="5">
    <source>
        <dbReference type="ARBA" id="ARBA00022989"/>
    </source>
</evidence>
<evidence type="ECO:0000256" key="1">
    <source>
        <dbReference type="ARBA" id="ARBA00004141"/>
    </source>
</evidence>
<dbReference type="NCBIfam" id="TIGR03025">
    <property type="entry name" value="EPS_sugtrans"/>
    <property type="match status" value="1"/>
</dbReference>
<dbReference type="EMBL" id="BAABHO010000076">
    <property type="protein sequence ID" value="GAA4811686.1"/>
    <property type="molecule type" value="Genomic_DNA"/>
</dbReference>
<dbReference type="Pfam" id="PF13727">
    <property type="entry name" value="CoA_binding_3"/>
    <property type="match status" value="1"/>
</dbReference>
<keyword evidence="5 8" id="KW-1133">Transmembrane helix</keyword>
<evidence type="ECO:0000256" key="7">
    <source>
        <dbReference type="SAM" id="MobiDB-lite"/>
    </source>
</evidence>
<organism evidence="10 11">
    <name type="scientific">Actinomycetospora chlora</name>
    <dbReference type="NCBI Taxonomy" id="663608"/>
    <lineage>
        <taxon>Bacteria</taxon>
        <taxon>Bacillati</taxon>
        <taxon>Actinomycetota</taxon>
        <taxon>Actinomycetes</taxon>
        <taxon>Pseudonocardiales</taxon>
        <taxon>Pseudonocardiaceae</taxon>
        <taxon>Actinomycetospora</taxon>
    </lineage>
</organism>
<evidence type="ECO:0000259" key="9">
    <source>
        <dbReference type="Pfam" id="PF02397"/>
    </source>
</evidence>
<dbReference type="PANTHER" id="PTHR30576">
    <property type="entry name" value="COLANIC BIOSYNTHESIS UDP-GLUCOSE LIPID CARRIER TRANSFERASE"/>
    <property type="match status" value="1"/>
</dbReference>
<evidence type="ECO:0000256" key="6">
    <source>
        <dbReference type="ARBA" id="ARBA00023136"/>
    </source>
</evidence>
<keyword evidence="4 8" id="KW-0812">Transmembrane</keyword>
<sequence length="477" mass="52200">MTLTPSRVTATNTPEPAARDDEPITDIGDFPPGKSWRPWRDIRAWMVVPPVDAAMLALPALWAPEHEKGVLSLALLTVLLLGGGRCYRARLHTSVLDELPWLMARLCTAVAVVAVAKALRHEVDEVVAFLGLSVVCAALFVAGRIVTTTLVVSARRRGWVAHRTLVVGGGPLTAEIVTLLRRHPRYGLAVAGVVGDDPTADTGGVAHLGRVDDLRELIDARGIATVLLVEGDHEDGLLDAIARPGRRSWELLVVPRLHQLHTQVGLADHIGSIPVMRINRPALVGPAWALKRLFDVLVSALALVVLAPLMAIVAVAVRLEGGPGVLFRQERVGRGGALFTCLKFRSMRPATAAESARRWSIAEDHRVGPVGRLLRRFSLDELPQLWNILRGDMTLVGPRPERPYFVELFSAEVPRYVHRHRVRAGLTGFAQVSGLRGDTPIVDRARFDNYYIENWSLWMDFKVIVRTIGEVLGGGGR</sequence>
<evidence type="ECO:0000256" key="3">
    <source>
        <dbReference type="ARBA" id="ARBA00022679"/>
    </source>
</evidence>
<evidence type="ECO:0000313" key="11">
    <source>
        <dbReference type="Proteomes" id="UP001500928"/>
    </source>
</evidence>
<evidence type="ECO:0000256" key="8">
    <source>
        <dbReference type="SAM" id="Phobius"/>
    </source>
</evidence>
<name>A0ABP9CI01_9PSEU</name>
<feature type="transmembrane region" description="Helical" evidence="8">
    <location>
        <begin position="126"/>
        <end position="147"/>
    </location>
</feature>
<reference evidence="11" key="1">
    <citation type="journal article" date="2019" name="Int. J. Syst. Evol. Microbiol.">
        <title>The Global Catalogue of Microorganisms (GCM) 10K type strain sequencing project: providing services to taxonomists for standard genome sequencing and annotation.</title>
        <authorList>
            <consortium name="The Broad Institute Genomics Platform"/>
            <consortium name="The Broad Institute Genome Sequencing Center for Infectious Disease"/>
            <person name="Wu L."/>
            <person name="Ma J."/>
        </authorList>
    </citation>
    <scope>NUCLEOTIDE SEQUENCE [LARGE SCALE GENOMIC DNA]</scope>
    <source>
        <strain evidence="11">JCM 17979</strain>
    </source>
</reference>
<evidence type="ECO:0000256" key="2">
    <source>
        <dbReference type="ARBA" id="ARBA00006464"/>
    </source>
</evidence>
<dbReference type="PANTHER" id="PTHR30576:SF0">
    <property type="entry name" value="UNDECAPRENYL-PHOSPHATE N-ACETYLGALACTOSAMINYL 1-PHOSPHATE TRANSFERASE-RELATED"/>
    <property type="match status" value="1"/>
</dbReference>
<gene>
    <name evidence="10" type="ORF">GCM10023200_56860</name>
</gene>
<feature type="domain" description="Bacterial sugar transferase" evidence="9">
    <location>
        <begin position="291"/>
        <end position="472"/>
    </location>
</feature>
<keyword evidence="3" id="KW-0808">Transferase</keyword>
<dbReference type="InterPro" id="IPR017475">
    <property type="entry name" value="EPS_sugar_tfrase"/>
</dbReference>
<comment type="similarity">
    <text evidence="2">Belongs to the bacterial sugar transferase family.</text>
</comment>
<dbReference type="Proteomes" id="UP001500928">
    <property type="component" value="Unassembled WGS sequence"/>
</dbReference>
<proteinExistence type="inferred from homology"/>
<dbReference type="Gene3D" id="3.40.50.720">
    <property type="entry name" value="NAD(P)-binding Rossmann-like Domain"/>
    <property type="match status" value="1"/>
</dbReference>
<dbReference type="Pfam" id="PF02397">
    <property type="entry name" value="Bac_transf"/>
    <property type="match status" value="1"/>
</dbReference>
<comment type="subcellular location">
    <subcellularLocation>
        <location evidence="1">Membrane</location>
        <topology evidence="1">Multi-pass membrane protein</topology>
    </subcellularLocation>
</comment>
<protein>
    <submittedName>
        <fullName evidence="10">Exopolysaccharide biosynthesis polyprenyl glycosylphosphotransferase</fullName>
    </submittedName>
</protein>
<keyword evidence="11" id="KW-1185">Reference proteome</keyword>
<evidence type="ECO:0000313" key="10">
    <source>
        <dbReference type="EMBL" id="GAA4811686.1"/>
    </source>
</evidence>
<keyword evidence="6 8" id="KW-0472">Membrane</keyword>
<dbReference type="InterPro" id="IPR003362">
    <property type="entry name" value="Bact_transf"/>
</dbReference>
<comment type="caution">
    <text evidence="10">The sequence shown here is derived from an EMBL/GenBank/DDBJ whole genome shotgun (WGS) entry which is preliminary data.</text>
</comment>
<feature type="region of interest" description="Disordered" evidence="7">
    <location>
        <begin position="1"/>
        <end position="25"/>
    </location>
</feature>